<name>A0ABY4QWV4_9ACTN</name>
<keyword evidence="2" id="KW-1003">Cell membrane</keyword>
<feature type="domain" description="Cardiolipin synthase N-terminal" evidence="8">
    <location>
        <begin position="14"/>
        <end position="58"/>
    </location>
</feature>
<gene>
    <name evidence="9" type="ORF">M6D93_13445</name>
</gene>
<evidence type="ECO:0000259" key="8">
    <source>
        <dbReference type="Pfam" id="PF13396"/>
    </source>
</evidence>
<feature type="compositionally biased region" description="Basic and acidic residues" evidence="6">
    <location>
        <begin position="75"/>
        <end position="90"/>
    </location>
</feature>
<keyword evidence="4 7" id="KW-1133">Transmembrane helix</keyword>
<evidence type="ECO:0000256" key="4">
    <source>
        <dbReference type="ARBA" id="ARBA00022989"/>
    </source>
</evidence>
<sequence>MLFLDGGAGLILLLLWLFCLIDVITTDADRCRNLPKVVWVLIVVLLFDIGCIAWLVAGHPWDSRKTSGLAYKGNKGRDLSSRYPEYERPGRFAATNPDDDDAFLAEVKARAERQREAYRAQRSEELRREQQRLLGRENEHGDD</sequence>
<dbReference type="Pfam" id="PF13396">
    <property type="entry name" value="PLDc_N"/>
    <property type="match status" value="1"/>
</dbReference>
<evidence type="ECO:0000256" key="6">
    <source>
        <dbReference type="SAM" id="MobiDB-lite"/>
    </source>
</evidence>
<evidence type="ECO:0000256" key="1">
    <source>
        <dbReference type="ARBA" id="ARBA00004651"/>
    </source>
</evidence>
<dbReference type="EMBL" id="CP097332">
    <property type="protein sequence ID" value="UQX87301.1"/>
    <property type="molecule type" value="Genomic_DNA"/>
</dbReference>
<dbReference type="Proteomes" id="UP001056336">
    <property type="component" value="Chromosome"/>
</dbReference>
<keyword evidence="5 7" id="KW-0472">Membrane</keyword>
<comment type="subcellular location">
    <subcellularLocation>
        <location evidence="1">Cell membrane</location>
        <topology evidence="1">Multi-pass membrane protein</topology>
    </subcellularLocation>
</comment>
<feature type="transmembrane region" description="Helical" evidence="7">
    <location>
        <begin position="6"/>
        <end position="25"/>
    </location>
</feature>
<evidence type="ECO:0000256" key="3">
    <source>
        <dbReference type="ARBA" id="ARBA00022692"/>
    </source>
</evidence>
<reference evidence="9" key="2">
    <citation type="submission" date="2022-05" db="EMBL/GenBank/DDBJ databases">
        <authorList>
            <person name="Kim J.-S."/>
            <person name="Lee K."/>
            <person name="Suh M."/>
            <person name="Eom M."/>
            <person name="Kim J.-S."/>
            <person name="Kim D.-S."/>
            <person name="Ko S.-H."/>
            <person name="Shin Y."/>
            <person name="Lee J.-S."/>
        </authorList>
    </citation>
    <scope>NUCLEOTIDE SEQUENCE</scope>
    <source>
        <strain evidence="9">N237</strain>
    </source>
</reference>
<evidence type="ECO:0000313" key="10">
    <source>
        <dbReference type="Proteomes" id="UP001056336"/>
    </source>
</evidence>
<keyword evidence="3 7" id="KW-0812">Transmembrane</keyword>
<accession>A0ABY4QWV4</accession>
<organism evidence="9 10">
    <name type="scientific">Jatrophihabitans telluris</name>
    <dbReference type="NCBI Taxonomy" id="2038343"/>
    <lineage>
        <taxon>Bacteria</taxon>
        <taxon>Bacillati</taxon>
        <taxon>Actinomycetota</taxon>
        <taxon>Actinomycetes</taxon>
        <taxon>Jatrophihabitantales</taxon>
        <taxon>Jatrophihabitantaceae</taxon>
        <taxon>Jatrophihabitans</taxon>
    </lineage>
</organism>
<feature type="region of interest" description="Disordered" evidence="6">
    <location>
        <begin position="118"/>
        <end position="143"/>
    </location>
</feature>
<evidence type="ECO:0000256" key="7">
    <source>
        <dbReference type="SAM" id="Phobius"/>
    </source>
</evidence>
<evidence type="ECO:0000256" key="5">
    <source>
        <dbReference type="ARBA" id="ARBA00023136"/>
    </source>
</evidence>
<dbReference type="InterPro" id="IPR027379">
    <property type="entry name" value="CLS_N"/>
</dbReference>
<reference evidence="9" key="1">
    <citation type="journal article" date="2018" name="Int. J. Syst. Evol. Microbiol.">
        <title>Jatrophihabitans telluris sp. nov., isolated from sediment soil of lava forest wetlands and the emended description of the genus Jatrophihabitans.</title>
        <authorList>
            <person name="Lee K.C."/>
            <person name="Suh M.K."/>
            <person name="Eom M.K."/>
            <person name="Kim K.K."/>
            <person name="Kim J.S."/>
            <person name="Kim D.S."/>
            <person name="Ko S.H."/>
            <person name="Shin Y.K."/>
            <person name="Lee J.S."/>
        </authorList>
    </citation>
    <scope>NUCLEOTIDE SEQUENCE</scope>
    <source>
        <strain evidence="9">N237</strain>
    </source>
</reference>
<keyword evidence="10" id="KW-1185">Reference proteome</keyword>
<evidence type="ECO:0000313" key="9">
    <source>
        <dbReference type="EMBL" id="UQX87301.1"/>
    </source>
</evidence>
<protein>
    <submittedName>
        <fullName evidence="9">PLDc N-terminal domain-containing protein</fullName>
    </submittedName>
</protein>
<proteinExistence type="predicted"/>
<dbReference type="RefSeq" id="WP_249769794.1">
    <property type="nucleotide sequence ID" value="NZ_CP097332.1"/>
</dbReference>
<feature type="transmembrane region" description="Helical" evidence="7">
    <location>
        <begin position="37"/>
        <end position="57"/>
    </location>
</feature>
<feature type="region of interest" description="Disordered" evidence="6">
    <location>
        <begin position="62"/>
        <end position="98"/>
    </location>
</feature>
<evidence type="ECO:0000256" key="2">
    <source>
        <dbReference type="ARBA" id="ARBA00022475"/>
    </source>
</evidence>